<dbReference type="Proteomes" id="UP000028349">
    <property type="component" value="Unassembled WGS sequence"/>
</dbReference>
<accession>A0ABR4U171</accession>
<name>A0ABR4U171_9FLAO</name>
<evidence type="ECO:0000313" key="1">
    <source>
        <dbReference type="EMBL" id="KEY19950.1"/>
    </source>
</evidence>
<comment type="caution">
    <text evidence="1">The sequence shown here is derived from an EMBL/GenBank/DDBJ whole genome shotgun (WGS) entry which is preliminary data.</text>
</comment>
<gene>
    <name evidence="1" type="ORF">HY04_01635</name>
</gene>
<sequence length="61" mass="6924">MNFKNLAFKICYFLILFETFEKVKNLAARPEWSSFLLVAELVEASSKKSGNGGRIKLPKSL</sequence>
<proteinExistence type="predicted"/>
<dbReference type="EMBL" id="JPEP01000001">
    <property type="protein sequence ID" value="KEY19950.1"/>
    <property type="molecule type" value="Genomic_DNA"/>
</dbReference>
<organism evidence="1 2">
    <name type="scientific">Kaistella antarctica</name>
    <dbReference type="NCBI Taxonomy" id="266748"/>
    <lineage>
        <taxon>Bacteria</taxon>
        <taxon>Pseudomonadati</taxon>
        <taxon>Bacteroidota</taxon>
        <taxon>Flavobacteriia</taxon>
        <taxon>Flavobacteriales</taxon>
        <taxon>Weeksellaceae</taxon>
        <taxon>Chryseobacterium group</taxon>
        <taxon>Kaistella</taxon>
    </lineage>
</organism>
<evidence type="ECO:0000313" key="2">
    <source>
        <dbReference type="Proteomes" id="UP000028349"/>
    </source>
</evidence>
<keyword evidence="2" id="KW-1185">Reference proteome</keyword>
<protein>
    <submittedName>
        <fullName evidence="1">Uncharacterized protein</fullName>
    </submittedName>
</protein>
<reference evidence="1 2" key="1">
    <citation type="submission" date="2014-07" db="EMBL/GenBank/DDBJ databases">
        <authorList>
            <person name="Pisani N.G."/>
            <person name="Newman J.D."/>
        </authorList>
    </citation>
    <scope>NUCLEOTIDE SEQUENCE [LARGE SCALE GENOMIC DNA]</scope>
    <source>
        <strain evidence="1 2">LMG 24720</strain>
    </source>
</reference>